<proteinExistence type="predicted"/>
<protein>
    <submittedName>
        <fullName evidence="1">Uncharacterized protein</fullName>
    </submittedName>
</protein>
<sequence length="85" mass="9511">MILACRPGSTGPALTARSQSTRPLLPMTRILGKNARRARMRRNRPKAKIPSRAEPYRWPSNPCFVCICVVSLRSHIRTGKNTANP</sequence>
<keyword evidence="2" id="KW-1185">Reference proteome</keyword>
<accession>A0A2V5IQT0</accession>
<dbReference type="EMBL" id="KZ825111">
    <property type="protein sequence ID" value="PYI22236.1"/>
    <property type="molecule type" value="Genomic_DNA"/>
</dbReference>
<gene>
    <name evidence="1" type="ORF">BO99DRAFT_17864</name>
</gene>
<dbReference type="Proteomes" id="UP000249829">
    <property type="component" value="Unassembled WGS sequence"/>
</dbReference>
<name>A0A2V5IQT0_ASPV1</name>
<reference evidence="1 2" key="1">
    <citation type="submission" date="2018-02" db="EMBL/GenBank/DDBJ databases">
        <title>The genomes of Aspergillus section Nigri reveals drivers in fungal speciation.</title>
        <authorList>
            <consortium name="DOE Joint Genome Institute"/>
            <person name="Vesth T.C."/>
            <person name="Nybo J."/>
            <person name="Theobald S."/>
            <person name="Brandl J."/>
            <person name="Frisvad J.C."/>
            <person name="Nielsen K.F."/>
            <person name="Lyhne E.K."/>
            <person name="Kogle M.E."/>
            <person name="Kuo A."/>
            <person name="Riley R."/>
            <person name="Clum A."/>
            <person name="Nolan M."/>
            <person name="Lipzen A."/>
            <person name="Salamov A."/>
            <person name="Henrissat B."/>
            <person name="Wiebenga A."/>
            <person name="De vries R.P."/>
            <person name="Grigoriev I.V."/>
            <person name="Mortensen U.H."/>
            <person name="Andersen M.R."/>
            <person name="Baker S.E."/>
        </authorList>
    </citation>
    <scope>NUCLEOTIDE SEQUENCE [LARGE SCALE GENOMIC DNA]</scope>
    <source>
        <strain evidence="1 2">CBS 115571</strain>
    </source>
</reference>
<evidence type="ECO:0000313" key="2">
    <source>
        <dbReference type="Proteomes" id="UP000249829"/>
    </source>
</evidence>
<organism evidence="1 2">
    <name type="scientific">Aspergillus violaceofuscus (strain CBS 115571)</name>
    <dbReference type="NCBI Taxonomy" id="1450538"/>
    <lineage>
        <taxon>Eukaryota</taxon>
        <taxon>Fungi</taxon>
        <taxon>Dikarya</taxon>
        <taxon>Ascomycota</taxon>
        <taxon>Pezizomycotina</taxon>
        <taxon>Eurotiomycetes</taxon>
        <taxon>Eurotiomycetidae</taxon>
        <taxon>Eurotiales</taxon>
        <taxon>Aspergillaceae</taxon>
        <taxon>Aspergillus</taxon>
    </lineage>
</organism>
<evidence type="ECO:0000313" key="1">
    <source>
        <dbReference type="EMBL" id="PYI22236.1"/>
    </source>
</evidence>
<dbReference type="AlphaFoldDB" id="A0A2V5IQT0"/>